<organism evidence="1 2">
    <name type="scientific">Flavobacterium kingsejongi</name>
    <dbReference type="NCBI Taxonomy" id="1678728"/>
    <lineage>
        <taxon>Bacteria</taxon>
        <taxon>Pseudomonadati</taxon>
        <taxon>Bacteroidota</taxon>
        <taxon>Flavobacteriia</taxon>
        <taxon>Flavobacteriales</taxon>
        <taxon>Flavobacteriaceae</taxon>
        <taxon>Flavobacterium</taxon>
    </lineage>
</organism>
<gene>
    <name evidence="1" type="ORF">FK004_18360</name>
</gene>
<dbReference type="AlphaFoldDB" id="A0A2S1LTP7"/>
<accession>A0A2S1LTP7</accession>
<evidence type="ECO:0000313" key="2">
    <source>
        <dbReference type="Proteomes" id="UP000244677"/>
    </source>
</evidence>
<dbReference type="Proteomes" id="UP000244677">
    <property type="component" value="Chromosome"/>
</dbReference>
<sequence length="80" mass="9716">MLYFKVVLVLCIISMKELYQTQLFIQACRLTVLLQYFMKFPMLYGNLKKQFYFYTMGKSYPKMLHFCCLFCYTEVCLVLE</sequence>
<dbReference type="KEGG" id="fki:FK004_18360"/>
<proteinExistence type="predicted"/>
<evidence type="ECO:0000313" key="1">
    <source>
        <dbReference type="EMBL" id="AWG27052.1"/>
    </source>
</evidence>
<reference evidence="1 2" key="1">
    <citation type="submission" date="2017-04" db="EMBL/GenBank/DDBJ databases">
        <title>Complete genome sequence of Flavobacterium kingsejong AJ004.</title>
        <authorList>
            <person name="Lee P.C."/>
        </authorList>
    </citation>
    <scope>NUCLEOTIDE SEQUENCE [LARGE SCALE GENOMIC DNA]</scope>
    <source>
        <strain evidence="1 2">AJ004</strain>
    </source>
</reference>
<keyword evidence="2" id="KW-1185">Reference proteome</keyword>
<name>A0A2S1LTP7_9FLAO</name>
<dbReference type="PROSITE" id="PS51257">
    <property type="entry name" value="PROKAR_LIPOPROTEIN"/>
    <property type="match status" value="1"/>
</dbReference>
<protein>
    <submittedName>
        <fullName evidence="1">Uncharacterized protein</fullName>
    </submittedName>
</protein>
<dbReference type="EMBL" id="CP020919">
    <property type="protein sequence ID" value="AWG27052.1"/>
    <property type="molecule type" value="Genomic_DNA"/>
</dbReference>